<dbReference type="PANTHER" id="PTHR31696:SF14">
    <property type="entry name" value="PROTEIN MIZU-KUSSEI 1"/>
    <property type="match status" value="1"/>
</dbReference>
<gene>
    <name evidence="1" type="primary">MIZ1</name>
    <name evidence="1" type="ORF">SDJN03_06564</name>
</gene>
<protein>
    <submittedName>
        <fullName evidence="1">Protein MIZU-KUSSEI 1</fullName>
    </submittedName>
</protein>
<comment type="caution">
    <text evidence="1">The sequence shown here is derived from an EMBL/GenBank/DDBJ whole genome shotgun (WGS) entry which is preliminary data.</text>
</comment>
<reference evidence="1 2" key="1">
    <citation type="journal article" date="2021" name="Hortic Res">
        <title>The domestication of Cucurbita argyrosperma as revealed by the genome of its wild relative.</title>
        <authorList>
            <person name="Barrera-Redondo J."/>
            <person name="Sanchez-de la Vega G."/>
            <person name="Aguirre-Liguori J.A."/>
            <person name="Castellanos-Morales G."/>
            <person name="Gutierrez-Guerrero Y.T."/>
            <person name="Aguirre-Dugua X."/>
            <person name="Aguirre-Planter E."/>
            <person name="Tenaillon M.I."/>
            <person name="Lira-Saade R."/>
            <person name="Eguiarte L.E."/>
        </authorList>
    </citation>
    <scope>NUCLEOTIDE SEQUENCE [LARGE SCALE GENOMIC DNA]</scope>
    <source>
        <strain evidence="1">JBR-2021</strain>
    </source>
</reference>
<dbReference type="NCBIfam" id="TIGR01570">
    <property type="entry name" value="A_thal_3588"/>
    <property type="match status" value="1"/>
</dbReference>
<organism evidence="1 2">
    <name type="scientific">Cucurbita argyrosperma subsp. sororia</name>
    <dbReference type="NCBI Taxonomy" id="37648"/>
    <lineage>
        <taxon>Eukaryota</taxon>
        <taxon>Viridiplantae</taxon>
        <taxon>Streptophyta</taxon>
        <taxon>Embryophyta</taxon>
        <taxon>Tracheophyta</taxon>
        <taxon>Spermatophyta</taxon>
        <taxon>Magnoliopsida</taxon>
        <taxon>eudicotyledons</taxon>
        <taxon>Gunneridae</taxon>
        <taxon>Pentapetalae</taxon>
        <taxon>rosids</taxon>
        <taxon>fabids</taxon>
        <taxon>Cucurbitales</taxon>
        <taxon>Cucurbitaceae</taxon>
        <taxon>Cucurbiteae</taxon>
        <taxon>Cucurbita</taxon>
    </lineage>
</organism>
<evidence type="ECO:0000313" key="1">
    <source>
        <dbReference type="EMBL" id="KAG6601331.1"/>
    </source>
</evidence>
<proteinExistence type="predicted"/>
<accession>A0AAV6NQX3</accession>
<sequence>MSKSLHDSSFSFSRRFNEEILSFSEQSKEAEKKPSSSSSSSRILTLLTRIRPTPRRSRLGVRVVGTLFGYRRGHVHFALQEDPKQNPTLLIELSTPTSVLVGEMASGLVRMALECEKKTERKRNWKLLEEPLWRAYCNGKKCGYASRRECGAEEQKILKAVEPITMGAGVLPAAANGSDKELMYMRARFERVIGSKDSEAYYMMSPDCNGGPELSIYLLRV</sequence>
<dbReference type="Proteomes" id="UP000685013">
    <property type="component" value="Chromosome 4"/>
</dbReference>
<name>A0AAV6NQX3_9ROSI</name>
<dbReference type="Pfam" id="PF04759">
    <property type="entry name" value="DUF617"/>
    <property type="match status" value="1"/>
</dbReference>
<keyword evidence="2" id="KW-1185">Reference proteome</keyword>
<feature type="non-terminal residue" evidence="1">
    <location>
        <position position="1"/>
    </location>
</feature>
<dbReference type="PANTHER" id="PTHR31696">
    <property type="entry name" value="PROTEIN MIZU-KUSSEI 1"/>
    <property type="match status" value="1"/>
</dbReference>
<dbReference type="EMBL" id="JAGKQH010000004">
    <property type="protein sequence ID" value="KAG6601331.1"/>
    <property type="molecule type" value="Genomic_DNA"/>
</dbReference>
<evidence type="ECO:0000313" key="2">
    <source>
        <dbReference type="Proteomes" id="UP000685013"/>
    </source>
</evidence>
<dbReference type="AlphaFoldDB" id="A0AAV6NQX3"/>
<dbReference type="InterPro" id="IPR006460">
    <property type="entry name" value="MIZ1-like_pln"/>
</dbReference>
<dbReference type="GO" id="GO:0010274">
    <property type="term" value="P:hydrotropism"/>
    <property type="evidence" value="ECO:0007669"/>
    <property type="project" value="InterPro"/>
</dbReference>